<evidence type="ECO:0000256" key="1">
    <source>
        <dbReference type="SAM" id="MobiDB-lite"/>
    </source>
</evidence>
<sequence length="205" mass="22905">MVHIPILKIDVPDPDISALLPATVALAINVLTAVHDALSDFLRPLSPDARELYEHARVAALPREIRKARKRIRDRRIEDVDKQSSELEEAGFSFYRRMIRTNWVGHRDEGVEDASFRRLMTAARPGDAAVGASGSGWEDGNLLQVQDHGQRSQQQWRRQQQQQQQQHDGDVTLPGRAQRAVVTSVAGSVGLVIGMGLVVFWAFVQ</sequence>
<dbReference type="RefSeq" id="XP_013898459.1">
    <property type="nucleotide sequence ID" value="XM_014043005.1"/>
</dbReference>
<accession>A0A0D2M7V1</accession>
<dbReference type="KEGG" id="mng:MNEG_8524"/>
<dbReference type="EMBL" id="KK101847">
    <property type="protein sequence ID" value="KIY99439.1"/>
    <property type="molecule type" value="Genomic_DNA"/>
</dbReference>
<feature type="transmembrane region" description="Helical" evidence="2">
    <location>
        <begin position="180"/>
        <end position="204"/>
    </location>
</feature>
<feature type="compositionally biased region" description="Low complexity" evidence="1">
    <location>
        <begin position="151"/>
        <end position="166"/>
    </location>
</feature>
<organism evidence="3 4">
    <name type="scientific">Monoraphidium neglectum</name>
    <dbReference type="NCBI Taxonomy" id="145388"/>
    <lineage>
        <taxon>Eukaryota</taxon>
        <taxon>Viridiplantae</taxon>
        <taxon>Chlorophyta</taxon>
        <taxon>core chlorophytes</taxon>
        <taxon>Chlorophyceae</taxon>
        <taxon>CS clade</taxon>
        <taxon>Sphaeropleales</taxon>
        <taxon>Selenastraceae</taxon>
        <taxon>Monoraphidium</taxon>
    </lineage>
</organism>
<keyword evidence="2" id="KW-0812">Transmembrane</keyword>
<evidence type="ECO:0000313" key="4">
    <source>
        <dbReference type="Proteomes" id="UP000054498"/>
    </source>
</evidence>
<name>A0A0D2M7V1_9CHLO</name>
<dbReference type="Proteomes" id="UP000054498">
    <property type="component" value="Unassembled WGS sequence"/>
</dbReference>
<dbReference type="GeneID" id="25741400"/>
<gene>
    <name evidence="3" type="ORF">MNEG_8524</name>
</gene>
<evidence type="ECO:0000313" key="3">
    <source>
        <dbReference type="EMBL" id="KIY99439.1"/>
    </source>
</evidence>
<dbReference type="OrthoDB" id="538984at2759"/>
<dbReference type="AlphaFoldDB" id="A0A0D2M7V1"/>
<keyword evidence="4" id="KW-1185">Reference proteome</keyword>
<feature type="region of interest" description="Disordered" evidence="1">
    <location>
        <begin position="146"/>
        <end position="173"/>
    </location>
</feature>
<keyword evidence="2" id="KW-0472">Membrane</keyword>
<keyword evidence="2" id="KW-1133">Transmembrane helix</keyword>
<protein>
    <submittedName>
        <fullName evidence="3">Uncharacterized protein</fullName>
    </submittedName>
</protein>
<proteinExistence type="predicted"/>
<evidence type="ECO:0000256" key="2">
    <source>
        <dbReference type="SAM" id="Phobius"/>
    </source>
</evidence>
<reference evidence="3 4" key="1">
    <citation type="journal article" date="2013" name="BMC Genomics">
        <title>Reconstruction of the lipid metabolism for the microalga Monoraphidium neglectum from its genome sequence reveals characteristics suitable for biofuel production.</title>
        <authorList>
            <person name="Bogen C."/>
            <person name="Al-Dilaimi A."/>
            <person name="Albersmeier A."/>
            <person name="Wichmann J."/>
            <person name="Grundmann M."/>
            <person name="Rupp O."/>
            <person name="Lauersen K.J."/>
            <person name="Blifernez-Klassen O."/>
            <person name="Kalinowski J."/>
            <person name="Goesmann A."/>
            <person name="Mussgnug J.H."/>
            <person name="Kruse O."/>
        </authorList>
    </citation>
    <scope>NUCLEOTIDE SEQUENCE [LARGE SCALE GENOMIC DNA]</scope>
    <source>
        <strain evidence="3 4">SAG 48.87</strain>
    </source>
</reference>